<sequence>MLIICRHTPVRLHEVKNTPKFFCLSPLKLTLYIGFEKPLLIFKTAQKPQICPKKMRFCFRGLYLRQGAMFERPFR</sequence>
<proteinExistence type="predicted"/>
<dbReference type="Proteomes" id="UP000004659">
    <property type="component" value="Unassembled WGS sequence"/>
</dbReference>
<protein>
    <submittedName>
        <fullName evidence="1">Uncharacterized protein</fullName>
    </submittedName>
</protein>
<organism evidence="1">
    <name type="scientific">Brucella pinnipedialis M292/94/1</name>
    <dbReference type="NCBI Taxonomy" id="520462"/>
    <lineage>
        <taxon>Bacteria</taxon>
        <taxon>Pseudomonadati</taxon>
        <taxon>Pseudomonadota</taxon>
        <taxon>Alphaproteobacteria</taxon>
        <taxon>Hyphomicrobiales</taxon>
        <taxon>Brucellaceae</taxon>
        <taxon>Brucella/Ochrobactrum group</taxon>
        <taxon>Brucella</taxon>
    </lineage>
</organism>
<reference evidence="1" key="1">
    <citation type="submission" date="2009-01" db="EMBL/GenBank/DDBJ databases">
        <title>The Genome Sequence of Brucella pinnipedialis M292/94/1.</title>
        <authorList>
            <consortium name="The Broad Institute Genome Sequencing Platform"/>
            <person name="Ward D."/>
            <person name="Young S.K."/>
            <person name="Kodira C.D."/>
            <person name="Zeng Q."/>
            <person name="Koehrsen M."/>
            <person name="Alvarado L."/>
            <person name="Berlin A."/>
            <person name="Borenstein D."/>
            <person name="Chen Z."/>
            <person name="Engels R."/>
            <person name="Freedman E."/>
            <person name="Gellesch M."/>
            <person name="Goldberg J."/>
            <person name="Griggs A."/>
            <person name="Gujja S."/>
            <person name="Heiman D."/>
            <person name="Hepburn T."/>
            <person name="Howarth C."/>
            <person name="Jen D."/>
            <person name="Larson L."/>
            <person name="Lewis B."/>
            <person name="Mehta T."/>
            <person name="Park D."/>
            <person name="Pearson M."/>
            <person name="Roberts A."/>
            <person name="Saif S."/>
            <person name="Shea T."/>
            <person name="Shenoy N."/>
            <person name="Sisk P."/>
            <person name="Stolte C."/>
            <person name="Sykes S."/>
            <person name="Walk T."/>
            <person name="White J."/>
            <person name="Yandava C."/>
            <person name="Whatmore A.M."/>
            <person name="Perrett L.L."/>
            <person name="O'Callaghan D."/>
            <person name="Nusbaum C."/>
            <person name="Galagan J."/>
            <person name="Birren B."/>
        </authorList>
    </citation>
    <scope>NUCLEOTIDE SEQUENCE [LARGE SCALE GENOMIC DNA]</scope>
    <source>
        <strain evidence="1">M292/94/1</strain>
    </source>
</reference>
<name>A0A0E1X3T9_9HYPH</name>
<evidence type="ECO:0000313" key="1">
    <source>
        <dbReference type="EMBL" id="EEZ31683.1"/>
    </source>
</evidence>
<dbReference type="EMBL" id="EQ999546">
    <property type="protein sequence ID" value="EEZ31683.1"/>
    <property type="molecule type" value="Genomic_DNA"/>
</dbReference>
<dbReference type="AlphaFoldDB" id="A0A0E1X3T9"/>
<gene>
    <name evidence="1" type="ORF">BALG_01802</name>
</gene>
<accession>A0A0E1X3T9</accession>
<dbReference type="HOGENOM" id="CLU_2663926_0_0_5"/>